<dbReference type="Pfam" id="PF00158">
    <property type="entry name" value="Sigma54_activat"/>
    <property type="match status" value="1"/>
</dbReference>
<dbReference type="InterPro" id="IPR053955">
    <property type="entry name" value="Csm6_CARF"/>
</dbReference>
<dbReference type="SUPFAM" id="SSF52540">
    <property type="entry name" value="P-loop containing nucleoside triphosphate hydrolases"/>
    <property type="match status" value="1"/>
</dbReference>
<evidence type="ECO:0000313" key="4">
    <source>
        <dbReference type="EMBL" id="MBT0651957.1"/>
    </source>
</evidence>
<dbReference type="RefSeq" id="WP_214173938.1">
    <property type="nucleotide sequence ID" value="NZ_JAHCVK010000001.1"/>
</dbReference>
<keyword evidence="1" id="KW-0547">Nucleotide-binding</keyword>
<dbReference type="InterPro" id="IPR027417">
    <property type="entry name" value="P-loop_NTPase"/>
</dbReference>
<dbReference type="Gene3D" id="1.10.10.60">
    <property type="entry name" value="Homeodomain-like"/>
    <property type="match status" value="1"/>
</dbReference>
<dbReference type="Proteomes" id="UP000756860">
    <property type="component" value="Unassembled WGS sequence"/>
</dbReference>
<dbReference type="Gene3D" id="3.40.50.300">
    <property type="entry name" value="P-loop containing nucleotide triphosphate hydrolases"/>
    <property type="match status" value="1"/>
</dbReference>
<feature type="domain" description="Sigma-54 factor interaction" evidence="3">
    <location>
        <begin position="203"/>
        <end position="438"/>
    </location>
</feature>
<name>A0ABS5SD49_9BACT</name>
<evidence type="ECO:0000259" key="3">
    <source>
        <dbReference type="PROSITE" id="PS50045"/>
    </source>
</evidence>
<dbReference type="PANTHER" id="PTHR32071">
    <property type="entry name" value="TRANSCRIPTIONAL REGULATORY PROTEIN"/>
    <property type="match status" value="1"/>
</dbReference>
<dbReference type="Gene3D" id="1.10.8.60">
    <property type="match status" value="1"/>
</dbReference>
<reference evidence="4 5" key="1">
    <citation type="submission" date="2021-05" db="EMBL/GenBank/DDBJ databases">
        <title>The draft genome of Geobacter luticola JCM 17780.</title>
        <authorList>
            <person name="Xu Z."/>
            <person name="Masuda Y."/>
            <person name="Itoh H."/>
            <person name="Senoo K."/>
        </authorList>
    </citation>
    <scope>NUCLEOTIDE SEQUENCE [LARGE SCALE GENOMIC DNA]</scope>
    <source>
        <strain evidence="4 5">JCM 17780</strain>
    </source>
</reference>
<sequence>MSHAYKKILVSWVARSNDPYEWDAKNARVAVDEANNPIYGPTLTLLLDRHSEHQNINKAFFFFRTASDAEALNGIRSVLKKQRPTFQFEALPWAGNDPTDHKALFNYLQPELKRIRENHPDDELVINVSPGTPAMHTVWVLLAEVGYIRQPVTLVQCHRSRERNGRPPVERISIGVENYFKQYQDTMSYLNEQSDSSVSWNPLDFRSEKLKALEREARRFAKVKTPILILGERGTGKSTWAVWIRSNSPYRRLKKNWAGVACGQFTSDLMRSELFGHVKGAFTGAERDKTGLLQRMDKDTLFLDEIGDIDADTQRLLIKALEEKEFQPLGSEHSEKSDFRLITATNRPLESLHNEIHKDFFDRISPLILIIPPLREIPEDIPWIWRDVYAHAQSLAAVDRSKAVFSKVDHAAIVKYLQCHTLPGNYRDLYRVAYRLIAFLNDCDAKENPEDALHYALSSIQPTSSEPSALSGSALPTLNEGFSIEAYLSDIRRNLILHALEQSSGNQRKAAALLAISPQAISKFKKSP</sequence>
<evidence type="ECO:0000256" key="1">
    <source>
        <dbReference type="ARBA" id="ARBA00022741"/>
    </source>
</evidence>
<comment type="caution">
    <text evidence="4">The sequence shown here is derived from an EMBL/GenBank/DDBJ whole genome shotgun (WGS) entry which is preliminary data.</text>
</comment>
<dbReference type="InterPro" id="IPR002078">
    <property type="entry name" value="Sigma_54_int"/>
</dbReference>
<evidence type="ECO:0000256" key="2">
    <source>
        <dbReference type="ARBA" id="ARBA00022840"/>
    </source>
</evidence>
<dbReference type="PROSITE" id="PS50045">
    <property type="entry name" value="SIGMA54_INTERACT_4"/>
    <property type="match status" value="1"/>
</dbReference>
<dbReference type="Pfam" id="PF22208">
    <property type="entry name" value="Cas_Csm6_CARF"/>
    <property type="match status" value="1"/>
</dbReference>
<accession>A0ABS5SD49</accession>
<dbReference type="EMBL" id="JAHCVK010000001">
    <property type="protein sequence ID" value="MBT0651957.1"/>
    <property type="molecule type" value="Genomic_DNA"/>
</dbReference>
<keyword evidence="2" id="KW-0067">ATP-binding</keyword>
<organism evidence="4 5">
    <name type="scientific">Geomobilimonas luticola</name>
    <dbReference type="NCBI Taxonomy" id="1114878"/>
    <lineage>
        <taxon>Bacteria</taxon>
        <taxon>Pseudomonadati</taxon>
        <taxon>Thermodesulfobacteriota</taxon>
        <taxon>Desulfuromonadia</taxon>
        <taxon>Geobacterales</taxon>
        <taxon>Geobacteraceae</taxon>
        <taxon>Geomobilimonas</taxon>
    </lineage>
</organism>
<proteinExistence type="predicted"/>
<keyword evidence="5" id="KW-1185">Reference proteome</keyword>
<gene>
    <name evidence="4" type="ORF">KI810_02735</name>
</gene>
<protein>
    <submittedName>
        <fullName evidence="4">Sigma 54-interacting transcriptional regulator</fullName>
    </submittedName>
</protein>
<dbReference type="PANTHER" id="PTHR32071:SF14">
    <property type="entry name" value="TRANSCRIPTIONAL REGULATORY PROTEIN RTCR"/>
    <property type="match status" value="1"/>
</dbReference>
<evidence type="ECO:0000313" key="5">
    <source>
        <dbReference type="Proteomes" id="UP000756860"/>
    </source>
</evidence>
<dbReference type="CDD" id="cd00009">
    <property type="entry name" value="AAA"/>
    <property type="match status" value="1"/>
</dbReference>